<dbReference type="AlphaFoldDB" id="A0A975T7E4"/>
<keyword evidence="9" id="KW-1185">Reference proteome</keyword>
<evidence type="ECO:0000256" key="4">
    <source>
        <dbReference type="ARBA" id="ARBA00022840"/>
    </source>
</evidence>
<keyword evidence="3 8" id="KW-0418">Kinase</keyword>
<dbReference type="SUPFAM" id="SSF140869">
    <property type="entry name" value="GUN4-like"/>
    <property type="match status" value="1"/>
</dbReference>
<dbReference type="EMBL" id="CP021056">
    <property type="protein sequence ID" value="QXE22823.1"/>
    <property type="molecule type" value="Genomic_DNA"/>
</dbReference>
<dbReference type="CDD" id="cd16383">
    <property type="entry name" value="GUN4"/>
    <property type="match status" value="1"/>
</dbReference>
<evidence type="ECO:0000256" key="6">
    <source>
        <dbReference type="SAM" id="Phobius"/>
    </source>
</evidence>
<organism evidence="8 9">
    <name type="scientific">Richelia sinica FACHB-800</name>
    <dbReference type="NCBI Taxonomy" id="1357546"/>
    <lineage>
        <taxon>Bacteria</taxon>
        <taxon>Bacillati</taxon>
        <taxon>Cyanobacteriota</taxon>
        <taxon>Cyanophyceae</taxon>
        <taxon>Nostocales</taxon>
        <taxon>Nostocaceae</taxon>
        <taxon>Richelia</taxon>
    </lineage>
</organism>
<evidence type="ECO:0000256" key="5">
    <source>
        <dbReference type="PROSITE-ProRule" id="PRU10141"/>
    </source>
</evidence>
<evidence type="ECO:0000256" key="1">
    <source>
        <dbReference type="ARBA" id="ARBA00022679"/>
    </source>
</evidence>
<accession>A0A975T7E4</accession>
<sequence length="445" mass="50714">MYWNTGHRLHNDKYIIQEILGQGAFGITYQAIQDTPLQLPVVIKTPNMQLKRDRQYSRYVEKFIQEAKLLGKLCQVPHQNIVRVLDYFEEGDSNTPCLVMEFIDGTSLFDLIENAGQPAKLLPEKDAVNCLYQIGDALKSIHQNSIVHRDIHPGNIMLRGGNQPILIDFGLAGGIAPAKSFSKKFGNENFAPYEQMKGSKEITVDIYGFAATLYYAVTGEYPTTSWDRKYHDAKLIAPKQHNPNISDNLNQAILAGMELEAQDRPQTIQAWLNLLNGETDIQDIDDLSSEKGIDYRKLRDLLAAGNWKDADYKTYVVMLQAIGREKGDWIREEEFLNFPCTDLRTLDRLWVKYSNGKFGFSVQKQIYLESGGKPDGKYDKEAWEKFADLVGWRKEAVWISSYDEFILSTKSYPKGYLPNLVYGVGLVVLGGFLKFNWVILSHRSL</sequence>
<evidence type="ECO:0000259" key="7">
    <source>
        <dbReference type="PROSITE" id="PS50011"/>
    </source>
</evidence>
<proteinExistence type="predicted"/>
<keyword evidence="4 5" id="KW-0067">ATP-binding</keyword>
<feature type="transmembrane region" description="Helical" evidence="6">
    <location>
        <begin position="420"/>
        <end position="440"/>
    </location>
</feature>
<dbReference type="KEGG" id="rsin:B6N60_01509"/>
<reference evidence="8" key="1">
    <citation type="submission" date="2017-04" db="EMBL/GenBank/DDBJ databases">
        <title>Genome deletions in a multicellular cyanobacterial endosymbiont for morphological adaptation in marine diatoms.</title>
        <authorList>
            <person name="Wang Y."/>
            <person name="Gao H."/>
            <person name="Li R."/>
            <person name="Xu X."/>
        </authorList>
    </citation>
    <scope>NUCLEOTIDE SEQUENCE</scope>
    <source>
        <strain evidence="8">FACHB 800</strain>
    </source>
</reference>
<dbReference type="InterPro" id="IPR000719">
    <property type="entry name" value="Prot_kinase_dom"/>
</dbReference>
<keyword evidence="1" id="KW-0808">Transferase</keyword>
<feature type="domain" description="Protein kinase" evidence="7">
    <location>
        <begin position="14"/>
        <end position="281"/>
    </location>
</feature>
<evidence type="ECO:0000256" key="3">
    <source>
        <dbReference type="ARBA" id="ARBA00022777"/>
    </source>
</evidence>
<gene>
    <name evidence="8" type="ORF">B6N60_01509</name>
</gene>
<dbReference type="SUPFAM" id="SSF56112">
    <property type="entry name" value="Protein kinase-like (PK-like)"/>
    <property type="match status" value="1"/>
</dbReference>
<evidence type="ECO:0000313" key="9">
    <source>
        <dbReference type="Proteomes" id="UP000683511"/>
    </source>
</evidence>
<dbReference type="InterPro" id="IPR008629">
    <property type="entry name" value="GUN4-like"/>
</dbReference>
<keyword evidence="6" id="KW-0812">Transmembrane</keyword>
<dbReference type="Gene3D" id="1.10.10.1770">
    <property type="entry name" value="Gun4-like"/>
    <property type="match status" value="1"/>
</dbReference>
<dbReference type="Pfam" id="PF05419">
    <property type="entry name" value="GUN4"/>
    <property type="match status" value="1"/>
</dbReference>
<dbReference type="PROSITE" id="PS00107">
    <property type="entry name" value="PROTEIN_KINASE_ATP"/>
    <property type="match status" value="1"/>
</dbReference>
<keyword evidence="6" id="KW-1133">Transmembrane helix</keyword>
<dbReference type="InterPro" id="IPR037215">
    <property type="entry name" value="GUN4-like_sf"/>
</dbReference>
<keyword evidence="2 5" id="KW-0547">Nucleotide-binding</keyword>
<dbReference type="Gene3D" id="3.30.200.20">
    <property type="entry name" value="Phosphorylase Kinase, domain 1"/>
    <property type="match status" value="1"/>
</dbReference>
<dbReference type="PANTHER" id="PTHR43289">
    <property type="entry name" value="MITOGEN-ACTIVATED PROTEIN KINASE KINASE KINASE 20-RELATED"/>
    <property type="match status" value="1"/>
</dbReference>
<dbReference type="PANTHER" id="PTHR43289:SF34">
    <property type="entry name" value="SERINE_THREONINE-PROTEIN KINASE YBDM-RELATED"/>
    <property type="match status" value="1"/>
</dbReference>
<name>A0A975T7E4_9NOST</name>
<dbReference type="Proteomes" id="UP000683511">
    <property type="component" value="Chromosome"/>
</dbReference>
<dbReference type="RefSeq" id="WP_190601654.1">
    <property type="nucleotide sequence ID" value="NZ_CP021056.1"/>
</dbReference>
<dbReference type="Gene3D" id="1.25.40.620">
    <property type="match status" value="1"/>
</dbReference>
<keyword evidence="6" id="KW-0472">Membrane</keyword>
<keyword evidence="8" id="KW-0723">Serine/threonine-protein kinase</keyword>
<dbReference type="Gene3D" id="1.10.510.10">
    <property type="entry name" value="Transferase(Phosphotransferase) domain 1"/>
    <property type="match status" value="1"/>
</dbReference>
<dbReference type="CDD" id="cd14014">
    <property type="entry name" value="STKc_PknB_like"/>
    <property type="match status" value="1"/>
</dbReference>
<dbReference type="PROSITE" id="PS50011">
    <property type="entry name" value="PROTEIN_KINASE_DOM"/>
    <property type="match status" value="1"/>
</dbReference>
<dbReference type="GO" id="GO:0005524">
    <property type="term" value="F:ATP binding"/>
    <property type="evidence" value="ECO:0007669"/>
    <property type="project" value="UniProtKB-UniRule"/>
</dbReference>
<dbReference type="Pfam" id="PF00069">
    <property type="entry name" value="Pkinase"/>
    <property type="match status" value="1"/>
</dbReference>
<dbReference type="GO" id="GO:0004674">
    <property type="term" value="F:protein serine/threonine kinase activity"/>
    <property type="evidence" value="ECO:0007669"/>
    <property type="project" value="UniProtKB-KW"/>
</dbReference>
<dbReference type="InterPro" id="IPR011009">
    <property type="entry name" value="Kinase-like_dom_sf"/>
</dbReference>
<feature type="binding site" evidence="5">
    <location>
        <position position="44"/>
    </location>
    <ligand>
        <name>ATP</name>
        <dbReference type="ChEBI" id="CHEBI:30616"/>
    </ligand>
</feature>
<protein>
    <submittedName>
        <fullName evidence="8">Serine/threonine protein kinase</fullName>
    </submittedName>
</protein>
<dbReference type="InterPro" id="IPR017441">
    <property type="entry name" value="Protein_kinase_ATP_BS"/>
</dbReference>
<evidence type="ECO:0000256" key="2">
    <source>
        <dbReference type="ARBA" id="ARBA00022741"/>
    </source>
</evidence>
<evidence type="ECO:0000313" key="8">
    <source>
        <dbReference type="EMBL" id="QXE22823.1"/>
    </source>
</evidence>